<dbReference type="InterPro" id="IPR011234">
    <property type="entry name" value="Fumarylacetoacetase-like_C"/>
</dbReference>
<sequence length="274" mass="29767">MRFVSCTHGGSRHAALVDGEDLIPLRGVAELGPATPTSVLADPPLDRSATFPRSAARLRPVVPSPGKIICVGLNYRAHIEETRREDSAYPVLFTKFATSLVGPTDPILVPPESEKVDWEGEIAVVIGTPARRVSEADALDHVLGYTVANDVSMRDFQRRTHQWLPGKTWDSSNPLGPELVTPDEAPDFPDMEMVVRYDDEVVQRTTADLMVFPVPELIATISTFTTLLPGDVILTGTPGGVGDRRDPPLYMTPGHRISVEVSGLGRIDNELVEG</sequence>
<dbReference type="SUPFAM" id="SSF56529">
    <property type="entry name" value="FAH"/>
    <property type="match status" value="1"/>
</dbReference>
<name>A0ABS7UF89_9ACTN</name>
<keyword evidence="2" id="KW-0479">Metal-binding</keyword>
<comment type="similarity">
    <text evidence="1">Belongs to the FAH family.</text>
</comment>
<dbReference type="RefSeq" id="WP_224123903.1">
    <property type="nucleotide sequence ID" value="NZ_JAIQZJ010000008.1"/>
</dbReference>
<dbReference type="InterPro" id="IPR051121">
    <property type="entry name" value="FAH"/>
</dbReference>
<keyword evidence="5" id="KW-1185">Reference proteome</keyword>
<keyword evidence="4" id="KW-0378">Hydrolase</keyword>
<evidence type="ECO:0000313" key="5">
    <source>
        <dbReference type="Proteomes" id="UP000780875"/>
    </source>
</evidence>
<dbReference type="PANTHER" id="PTHR42796">
    <property type="entry name" value="FUMARYLACETOACETATE HYDROLASE DOMAIN-CONTAINING PROTEIN 2A-RELATED"/>
    <property type="match status" value="1"/>
</dbReference>
<dbReference type="GO" id="GO:0016787">
    <property type="term" value="F:hydrolase activity"/>
    <property type="evidence" value="ECO:0007669"/>
    <property type="project" value="UniProtKB-KW"/>
</dbReference>
<dbReference type="Pfam" id="PF01557">
    <property type="entry name" value="FAA_hydrolase"/>
    <property type="match status" value="1"/>
</dbReference>
<reference evidence="4 5" key="1">
    <citation type="submission" date="2021-09" db="EMBL/GenBank/DDBJ databases">
        <title>Whole genome sequence of Nocardioides sp. GBK3QG-3.</title>
        <authorList>
            <person name="Tuo L."/>
        </authorList>
    </citation>
    <scope>NUCLEOTIDE SEQUENCE [LARGE SCALE GENOMIC DNA]</scope>
    <source>
        <strain evidence="4 5">GBK3QG-3</strain>
    </source>
</reference>
<evidence type="ECO:0000259" key="3">
    <source>
        <dbReference type="Pfam" id="PF01557"/>
    </source>
</evidence>
<evidence type="ECO:0000313" key="4">
    <source>
        <dbReference type="EMBL" id="MBZ5739537.1"/>
    </source>
</evidence>
<dbReference type="InterPro" id="IPR036663">
    <property type="entry name" value="Fumarylacetoacetase_C_sf"/>
</dbReference>
<comment type="caution">
    <text evidence="4">The sequence shown here is derived from an EMBL/GenBank/DDBJ whole genome shotgun (WGS) entry which is preliminary data.</text>
</comment>
<dbReference type="EMBL" id="JAIQZJ010000008">
    <property type="protein sequence ID" value="MBZ5739537.1"/>
    <property type="molecule type" value="Genomic_DNA"/>
</dbReference>
<dbReference type="Proteomes" id="UP000780875">
    <property type="component" value="Unassembled WGS sequence"/>
</dbReference>
<gene>
    <name evidence="4" type="ORF">K8U61_15290</name>
</gene>
<dbReference type="PANTHER" id="PTHR42796:SF4">
    <property type="entry name" value="FUMARYLACETOACETATE HYDROLASE DOMAIN-CONTAINING PROTEIN 2A"/>
    <property type="match status" value="1"/>
</dbReference>
<proteinExistence type="inferred from homology"/>
<feature type="domain" description="Fumarylacetoacetase-like C-terminal" evidence="3">
    <location>
        <begin position="67"/>
        <end position="271"/>
    </location>
</feature>
<evidence type="ECO:0000256" key="1">
    <source>
        <dbReference type="ARBA" id="ARBA00010211"/>
    </source>
</evidence>
<protein>
    <submittedName>
        <fullName evidence="4">Fumarylacetoacetate hydrolase family protein</fullName>
    </submittedName>
</protein>
<organism evidence="4 5">
    <name type="scientific">Nocardioides mangrovi</name>
    <dbReference type="NCBI Taxonomy" id="2874580"/>
    <lineage>
        <taxon>Bacteria</taxon>
        <taxon>Bacillati</taxon>
        <taxon>Actinomycetota</taxon>
        <taxon>Actinomycetes</taxon>
        <taxon>Propionibacteriales</taxon>
        <taxon>Nocardioidaceae</taxon>
        <taxon>Nocardioides</taxon>
    </lineage>
</organism>
<evidence type="ECO:0000256" key="2">
    <source>
        <dbReference type="ARBA" id="ARBA00022723"/>
    </source>
</evidence>
<dbReference type="Gene3D" id="3.90.850.10">
    <property type="entry name" value="Fumarylacetoacetase-like, C-terminal domain"/>
    <property type="match status" value="1"/>
</dbReference>
<accession>A0ABS7UF89</accession>